<evidence type="ECO:0000259" key="1">
    <source>
        <dbReference type="Pfam" id="PF05699"/>
    </source>
</evidence>
<dbReference type="EnsemblPlants" id="Bo11159s010.1">
    <property type="protein sequence ID" value="Bo11159s010.1"/>
    <property type="gene ID" value="Bo11159s010"/>
</dbReference>
<name>A0A0D2ZZ30_BRAOL</name>
<dbReference type="InterPro" id="IPR012337">
    <property type="entry name" value="RNaseH-like_sf"/>
</dbReference>
<dbReference type="SUPFAM" id="SSF53098">
    <property type="entry name" value="Ribonuclease H-like"/>
    <property type="match status" value="1"/>
</dbReference>
<proteinExistence type="predicted"/>
<sequence>MQIQEFNDRFDEVNTELLGCIASLSPNDSFREFDHLKVMRLSEFYPEDFSHMERMTLEHQLGLYIDNIREDERFANLKNLGDLACMMVETKKHLSHPLVYRLLKLVLTLPVATATVERCFSAMKIVKTSLRNRISDQFLNDCVICFVEKELFEKVTND</sequence>
<feature type="domain" description="HAT C-terminal dimerisation" evidence="1">
    <location>
        <begin position="91"/>
        <end position="151"/>
    </location>
</feature>
<dbReference type="InterPro" id="IPR008906">
    <property type="entry name" value="HATC_C_dom"/>
</dbReference>
<reference evidence="2" key="2">
    <citation type="submission" date="2015-06" db="UniProtKB">
        <authorList>
            <consortium name="EnsemblPlants"/>
        </authorList>
    </citation>
    <scope>IDENTIFICATION</scope>
</reference>
<dbReference type="HOGENOM" id="CLU_006175_3_4_1"/>
<accession>A0A0D2ZZ30</accession>
<evidence type="ECO:0000313" key="3">
    <source>
        <dbReference type="Proteomes" id="UP000032141"/>
    </source>
</evidence>
<dbReference type="PANTHER" id="PTHR11697:SF230">
    <property type="entry name" value="ZINC FINGER, MYM DOMAIN CONTAINING 1"/>
    <property type="match status" value="1"/>
</dbReference>
<evidence type="ECO:0000313" key="2">
    <source>
        <dbReference type="EnsemblPlants" id="Bo11159s010.1"/>
    </source>
</evidence>
<dbReference type="STRING" id="109376.A0A0D2ZZ30"/>
<keyword evidence="3" id="KW-1185">Reference proteome</keyword>
<dbReference type="eggNOG" id="ENOG502QSU3">
    <property type="taxonomic scope" value="Eukaryota"/>
</dbReference>
<reference evidence="2" key="1">
    <citation type="journal article" date="2014" name="Genome Biol.">
        <title>Transcriptome and methylome profiling reveals relics of genome dominance in the mesopolyploid Brassica oleracea.</title>
        <authorList>
            <person name="Parkin I.A."/>
            <person name="Koh C."/>
            <person name="Tang H."/>
            <person name="Robinson S.J."/>
            <person name="Kagale S."/>
            <person name="Clarke W.E."/>
            <person name="Town C.D."/>
            <person name="Nixon J."/>
            <person name="Krishnakumar V."/>
            <person name="Bidwell S.L."/>
            <person name="Denoeud F."/>
            <person name="Belcram H."/>
            <person name="Links M.G."/>
            <person name="Just J."/>
            <person name="Clarke C."/>
            <person name="Bender T."/>
            <person name="Huebert T."/>
            <person name="Mason A.S."/>
            <person name="Pires J.C."/>
            <person name="Barker G."/>
            <person name="Moore J."/>
            <person name="Walley P.G."/>
            <person name="Manoli S."/>
            <person name="Batley J."/>
            <person name="Edwards D."/>
            <person name="Nelson M.N."/>
            <person name="Wang X."/>
            <person name="Paterson A.H."/>
            <person name="King G."/>
            <person name="Bancroft I."/>
            <person name="Chalhoub B."/>
            <person name="Sharpe A.G."/>
        </authorList>
    </citation>
    <scope>NUCLEOTIDE SEQUENCE [LARGE SCALE GENOMIC DNA]</scope>
    <source>
        <strain evidence="2">cv. TO1000</strain>
    </source>
</reference>
<dbReference type="PANTHER" id="PTHR11697">
    <property type="entry name" value="GENERAL TRANSCRIPTION FACTOR 2-RELATED ZINC FINGER PROTEIN"/>
    <property type="match status" value="1"/>
</dbReference>
<dbReference type="GO" id="GO:0046983">
    <property type="term" value="F:protein dimerization activity"/>
    <property type="evidence" value="ECO:0007669"/>
    <property type="project" value="InterPro"/>
</dbReference>
<organism evidence="2 3">
    <name type="scientific">Brassica oleracea var. oleracea</name>
    <dbReference type="NCBI Taxonomy" id="109376"/>
    <lineage>
        <taxon>Eukaryota</taxon>
        <taxon>Viridiplantae</taxon>
        <taxon>Streptophyta</taxon>
        <taxon>Embryophyta</taxon>
        <taxon>Tracheophyta</taxon>
        <taxon>Spermatophyta</taxon>
        <taxon>Magnoliopsida</taxon>
        <taxon>eudicotyledons</taxon>
        <taxon>Gunneridae</taxon>
        <taxon>Pentapetalae</taxon>
        <taxon>rosids</taxon>
        <taxon>malvids</taxon>
        <taxon>Brassicales</taxon>
        <taxon>Brassicaceae</taxon>
        <taxon>Brassiceae</taxon>
        <taxon>Brassica</taxon>
    </lineage>
</organism>
<dbReference type="InterPro" id="IPR055298">
    <property type="entry name" value="AtLOH3-like"/>
</dbReference>
<protein>
    <recommendedName>
        <fullName evidence="1">HAT C-terminal dimerisation domain-containing protein</fullName>
    </recommendedName>
</protein>
<dbReference type="Proteomes" id="UP000032141">
    <property type="component" value="Unassembled WGS sequence"/>
</dbReference>
<dbReference type="Gramene" id="Bo11159s010.1">
    <property type="protein sequence ID" value="Bo11159s010.1"/>
    <property type="gene ID" value="Bo11159s010"/>
</dbReference>
<dbReference type="Pfam" id="PF05699">
    <property type="entry name" value="Dimer_Tnp_hAT"/>
    <property type="match status" value="1"/>
</dbReference>
<dbReference type="OMA" id="ANEIACM"/>
<dbReference type="AlphaFoldDB" id="A0A0D2ZZ30"/>